<feature type="region of interest" description="Disordered" evidence="1">
    <location>
        <begin position="977"/>
        <end position="1010"/>
    </location>
</feature>
<keyword evidence="2" id="KW-0472">Membrane</keyword>
<evidence type="ECO:0000256" key="2">
    <source>
        <dbReference type="SAM" id="Phobius"/>
    </source>
</evidence>
<dbReference type="AlphaFoldDB" id="A0A4Q9M473"/>
<evidence type="ECO:0000313" key="3">
    <source>
        <dbReference type="EMBL" id="TBU21017.1"/>
    </source>
</evidence>
<accession>A0A4Q9M473</accession>
<comment type="caution">
    <text evidence="3">The sequence shown here is derived from an EMBL/GenBank/DDBJ whole genome shotgun (WGS) entry which is preliminary data.</text>
</comment>
<keyword evidence="2" id="KW-0812">Transmembrane</keyword>
<evidence type="ECO:0000256" key="1">
    <source>
        <dbReference type="SAM" id="MobiDB-lite"/>
    </source>
</evidence>
<keyword evidence="2" id="KW-1133">Transmembrane helix</keyword>
<keyword evidence="4" id="KW-1185">Reference proteome</keyword>
<evidence type="ECO:0000313" key="4">
    <source>
        <dbReference type="Proteomes" id="UP000292282"/>
    </source>
</evidence>
<dbReference type="VEuPathDB" id="MicrosporidiaDB:CWI38_0002p0010"/>
<feature type="transmembrane region" description="Helical" evidence="2">
    <location>
        <begin position="868"/>
        <end position="891"/>
    </location>
</feature>
<reference evidence="3 4" key="1">
    <citation type="submission" date="2017-12" db="EMBL/GenBank/DDBJ databases">
        <authorList>
            <person name="Pombert J.-F."/>
            <person name="Haag K.L."/>
            <person name="Ebert D."/>
        </authorList>
    </citation>
    <scope>NUCLEOTIDE SEQUENCE [LARGE SCALE GENOMIC DNA]</scope>
    <source>
        <strain evidence="3">IL-G-3</strain>
    </source>
</reference>
<gene>
    <name evidence="3" type="ORF">CWI38_0002p0010</name>
</gene>
<dbReference type="OrthoDB" id="2193722at2759"/>
<organism evidence="3 4">
    <name type="scientific">Hamiltosporidium tvaerminnensis</name>
    <dbReference type="NCBI Taxonomy" id="1176355"/>
    <lineage>
        <taxon>Eukaryota</taxon>
        <taxon>Fungi</taxon>
        <taxon>Fungi incertae sedis</taxon>
        <taxon>Microsporidia</taxon>
        <taxon>Dubosqiidae</taxon>
        <taxon>Hamiltosporidium</taxon>
    </lineage>
</organism>
<sequence length="1010" mass="118012">MISENLKNILSKIKISKSISNEDLSFLQSNISQDTQKTLKVISLIQNTIDIPSSLIETIFTFYTTNFTLQDTISKSEKPMSHNEFIKIFYFYLKNDHSFIKKIINYLENSDTINSVVFNMSLLLFVHIGECGCMLEPSKFTTSTVYSLVVMKMNGENVILFEMFLTYISTFISKYVIYFLKKNSQEKENKFFYKIFSFLNKVANIKDLSYFTSGGDSSIEFYEMLSTLVLDEESAIQCFSCLKTSNTFSQLFSAVQSLSKLSIYDSKKIQPTDKKYILILLEVSNKILEKSFGKCNLYFLRYINILVEFIFTKIDFEIKNMIFIFLSFFKEKEEIENWIKCVEYCLKEGICEEEEEGFLRLCYVCITEYEDLDYEIFKRIAFVSFIGLSSSNPNSVFNSLKILLKCEIQSLIPFFSKKPFSFTSGLKNTFLKDARLIGMFIELCCKLSNFKSSILEPLLYDVSFMNLILSYPQKEIFNFVSIFSFKEFSIFLNEIFSLIFLFPLEGLKYLERGTKECIEFCRFITERKEYFNKYIINLSNKVLNNIVEIEDLEKCSNNIIENNDDHLISKIDEINILIISIYNNILDFYFIDVSTNRRNETFFINFVPCDEIYEMYAKLTIKGHLNGFDTDYYKLEITNVKSIRRWCDYLKCRMVVGDNIEDILANVIGGICTNEIEDLIGFYNGVQESEIPEKKSKSNLSGFRNSNSVDEFLESRPLAVSNSLAIKILYSFKKKNNEMFLKYFENATDWEKFLLFFILDYKSMHLYESQFSYLLTFECKRTSKKNDKNSQILLSCSLHALIYLKSLNSAISMLKILNIPNEFYPLLSKINLMNLLNSGTNTFDLNLLKLSDVPTQIGNIILIDLNNFFIYSLFIFISFYFFIFLFFDLLANELGLIYKCSVEIIPYVMTWDGIVTKYHKSHLKRLEIPMNVEAYIQSIVLKKTVETISFDRRRGLESGLNAEESWERASMGVIMRSEMHEEPIPPLKEAKTEEDEEPTNNINKESDLEE</sequence>
<dbReference type="Proteomes" id="UP000292282">
    <property type="component" value="Unassembled WGS sequence"/>
</dbReference>
<feature type="compositionally biased region" description="Basic and acidic residues" evidence="1">
    <location>
        <begin position="977"/>
        <end position="991"/>
    </location>
</feature>
<name>A0A4Q9M473_9MICR</name>
<proteinExistence type="predicted"/>
<protein>
    <submittedName>
        <fullName evidence="3">Uncharacterized protein</fullName>
    </submittedName>
</protein>
<dbReference type="EMBL" id="PITK01000002">
    <property type="protein sequence ID" value="TBU21017.1"/>
    <property type="molecule type" value="Genomic_DNA"/>
</dbReference>